<gene>
    <name evidence="1" type="ORF">HMPREF0628_0680</name>
</gene>
<evidence type="ECO:0000313" key="1">
    <source>
        <dbReference type="EMBL" id="EFA90478.1"/>
    </source>
</evidence>
<dbReference type="Gene3D" id="3.40.50.300">
    <property type="entry name" value="P-loop containing nucleotide triphosphate hydrolases"/>
    <property type="match status" value="1"/>
</dbReference>
<comment type="caution">
    <text evidence="1">The sequence shown here is derived from an EMBL/GenBank/DDBJ whole genome shotgun (WGS) entry which is preliminary data.</text>
</comment>
<dbReference type="Proteomes" id="UP000005711">
    <property type="component" value="Unassembled WGS sequence"/>
</dbReference>
<dbReference type="EMBL" id="ADDO01000021">
    <property type="protein sequence ID" value="EFA90478.1"/>
    <property type="molecule type" value="Genomic_DNA"/>
</dbReference>
<accession>D1VS97</accession>
<keyword evidence="2" id="KW-1185">Reference proteome</keyword>
<dbReference type="SUPFAM" id="SSF52540">
    <property type="entry name" value="P-loop containing nucleoside triphosphate hydrolases"/>
    <property type="match status" value="1"/>
</dbReference>
<organism evidence="1 2">
    <name type="scientific">Peptoniphilus lacrimalis 315-B</name>
    <dbReference type="NCBI Taxonomy" id="596330"/>
    <lineage>
        <taxon>Bacteria</taxon>
        <taxon>Bacillati</taxon>
        <taxon>Bacillota</taxon>
        <taxon>Tissierellia</taxon>
        <taxon>Tissierellales</taxon>
        <taxon>Peptoniphilaceae</taxon>
        <taxon>Peptoniphilus</taxon>
    </lineage>
</organism>
<evidence type="ECO:0008006" key="3">
    <source>
        <dbReference type="Google" id="ProtNLM"/>
    </source>
</evidence>
<protein>
    <recommendedName>
        <fullName evidence="3">ATPase</fullName>
    </recommendedName>
</protein>
<name>D1VS97_9FIRM</name>
<dbReference type="AlphaFoldDB" id="D1VS97"/>
<proteinExistence type="predicted"/>
<dbReference type="eggNOG" id="COG0497">
    <property type="taxonomic scope" value="Bacteria"/>
</dbReference>
<dbReference type="RefSeq" id="WP_004823956.1">
    <property type="nucleotide sequence ID" value="NZ_ADDO01000021.1"/>
</dbReference>
<evidence type="ECO:0000313" key="2">
    <source>
        <dbReference type="Proteomes" id="UP000005711"/>
    </source>
</evidence>
<dbReference type="InterPro" id="IPR027417">
    <property type="entry name" value="P-loop_NTPase"/>
</dbReference>
<sequence length="218" mass="25099">MNLEELNQKLEQINSKLNIEKGKLQVISQNFENTKKELDKEIKYEDLLTKVILLFQKTATYAREQSKRQVEDLVTRCLQFIFETDIEFLIELSEKRSVPNAEFYVRSNYDEGYSIITKPELERGGGVVDIISIALRIAFIQLHKPVLQGPIILDEPGKHVSEDYIFNLGDFLSKSSSLFKRQIIMVTHNAHLAQICDKSYSVDIKNGVSCVEEINENI</sequence>
<reference evidence="1 2" key="1">
    <citation type="submission" date="2009-12" db="EMBL/GenBank/DDBJ databases">
        <title>Genome Sequence of Peptoniphilus lacrimalis 315-B.</title>
        <authorList>
            <person name="Durkin A.S."/>
            <person name="Madupu R."/>
            <person name="Torralba M."/>
            <person name="Methe B."/>
            <person name="Sutton G."/>
            <person name="Strausberg R.L."/>
            <person name="Nelson K.E."/>
        </authorList>
    </citation>
    <scope>NUCLEOTIDE SEQUENCE [LARGE SCALE GENOMIC DNA]</scope>
    <source>
        <strain evidence="1 2">315-B</strain>
    </source>
</reference>